<comment type="caution">
    <text evidence="13">The sequence shown here is derived from an EMBL/GenBank/DDBJ whole genome shotgun (WGS) entry which is preliminary data.</text>
</comment>
<comment type="subcellular location">
    <subcellularLocation>
        <location evidence="1 11">Cell membrane</location>
        <topology evidence="1 11">Multi-pass membrane protein</topology>
    </subcellularLocation>
</comment>
<dbReference type="GO" id="GO:0015450">
    <property type="term" value="F:protein-transporting ATPase activity"/>
    <property type="evidence" value="ECO:0007669"/>
    <property type="project" value="UniProtKB-UniRule"/>
</dbReference>
<evidence type="ECO:0000256" key="3">
    <source>
        <dbReference type="ARBA" id="ARBA00017876"/>
    </source>
</evidence>
<evidence type="ECO:0000256" key="9">
    <source>
        <dbReference type="ARBA" id="ARBA00023010"/>
    </source>
</evidence>
<dbReference type="GO" id="GO:0043952">
    <property type="term" value="P:protein transport by the Sec complex"/>
    <property type="evidence" value="ECO:0007669"/>
    <property type="project" value="TreeGrafter"/>
</dbReference>
<feature type="region of interest" description="Disordered" evidence="12">
    <location>
        <begin position="110"/>
        <end position="171"/>
    </location>
</feature>
<evidence type="ECO:0000256" key="10">
    <source>
        <dbReference type="ARBA" id="ARBA00023136"/>
    </source>
</evidence>
<evidence type="ECO:0000256" key="11">
    <source>
        <dbReference type="RuleBase" id="RU365087"/>
    </source>
</evidence>
<keyword evidence="7 11" id="KW-0653">Protein transport</keyword>
<keyword evidence="5 11" id="KW-1003">Cell membrane</keyword>
<dbReference type="GO" id="GO:0065002">
    <property type="term" value="P:intracellular protein transmembrane transport"/>
    <property type="evidence" value="ECO:0007669"/>
    <property type="project" value="TreeGrafter"/>
</dbReference>
<dbReference type="InterPro" id="IPR004692">
    <property type="entry name" value="SecG"/>
</dbReference>
<evidence type="ECO:0000313" key="14">
    <source>
        <dbReference type="Proteomes" id="UP000477651"/>
    </source>
</evidence>
<dbReference type="PRINTS" id="PR01651">
    <property type="entry name" value="SECGEXPORT"/>
</dbReference>
<evidence type="ECO:0000256" key="8">
    <source>
        <dbReference type="ARBA" id="ARBA00022989"/>
    </source>
</evidence>
<keyword evidence="14" id="KW-1185">Reference proteome</keyword>
<dbReference type="Proteomes" id="UP000477651">
    <property type="component" value="Unassembled WGS sequence"/>
</dbReference>
<dbReference type="AlphaFoldDB" id="A0A6L9Y5G3"/>
<comment type="similarity">
    <text evidence="2 11">Belongs to the SecG family.</text>
</comment>
<organism evidence="13 14">
    <name type="scientific">Pelistega ratti</name>
    <dbReference type="NCBI Taxonomy" id="2652177"/>
    <lineage>
        <taxon>Bacteria</taxon>
        <taxon>Pseudomonadati</taxon>
        <taxon>Pseudomonadota</taxon>
        <taxon>Betaproteobacteria</taxon>
        <taxon>Burkholderiales</taxon>
        <taxon>Alcaligenaceae</taxon>
        <taxon>Pelistega</taxon>
    </lineage>
</organism>
<dbReference type="GO" id="GO:0005886">
    <property type="term" value="C:plasma membrane"/>
    <property type="evidence" value="ECO:0007669"/>
    <property type="project" value="UniProtKB-SubCell"/>
</dbReference>
<dbReference type="PANTHER" id="PTHR34182:SF1">
    <property type="entry name" value="PROTEIN-EXPORT MEMBRANE PROTEIN SECG"/>
    <property type="match status" value="1"/>
</dbReference>
<feature type="transmembrane region" description="Helical" evidence="11">
    <location>
        <begin position="6"/>
        <end position="26"/>
    </location>
</feature>
<evidence type="ECO:0000256" key="5">
    <source>
        <dbReference type="ARBA" id="ARBA00022475"/>
    </source>
</evidence>
<proteinExistence type="inferred from homology"/>
<reference evidence="13 14" key="1">
    <citation type="submission" date="2020-02" db="EMBL/GenBank/DDBJ databases">
        <title>Pelistega sp. NLN82 were isolated from wild rodents of the Hainan Island.</title>
        <authorList>
            <person name="Niu N."/>
            <person name="Zhou J."/>
        </authorList>
    </citation>
    <scope>NUCLEOTIDE SEQUENCE [LARGE SCALE GENOMIC DNA]</scope>
    <source>
        <strain evidence="13 14">NLN82</strain>
    </source>
</reference>
<keyword evidence="6 11" id="KW-0812">Transmembrane</keyword>
<evidence type="ECO:0000256" key="6">
    <source>
        <dbReference type="ARBA" id="ARBA00022692"/>
    </source>
</evidence>
<dbReference type="EMBL" id="JAAGYR010000007">
    <property type="protein sequence ID" value="NEN75629.1"/>
    <property type="molecule type" value="Genomic_DNA"/>
</dbReference>
<dbReference type="GO" id="GO:0009306">
    <property type="term" value="P:protein secretion"/>
    <property type="evidence" value="ECO:0007669"/>
    <property type="project" value="UniProtKB-UniRule"/>
</dbReference>
<keyword evidence="9 11" id="KW-0811">Translocation</keyword>
<feature type="compositionally biased region" description="Low complexity" evidence="12">
    <location>
        <begin position="110"/>
        <end position="134"/>
    </location>
</feature>
<dbReference type="RefSeq" id="WP_163764262.1">
    <property type="nucleotide sequence ID" value="NZ_JAAGYR010000007.1"/>
</dbReference>
<dbReference type="NCBIfam" id="TIGR00810">
    <property type="entry name" value="secG"/>
    <property type="match status" value="1"/>
</dbReference>
<dbReference type="Pfam" id="PF03840">
    <property type="entry name" value="SecG"/>
    <property type="match status" value="1"/>
</dbReference>
<comment type="caution">
    <text evidence="11">Lacks conserved residue(s) required for the propagation of feature annotation.</text>
</comment>
<name>A0A6L9Y5G3_9BURK</name>
<evidence type="ECO:0000256" key="7">
    <source>
        <dbReference type="ARBA" id="ARBA00022927"/>
    </source>
</evidence>
<comment type="function">
    <text evidence="11">Involved in protein export. Participates in an early event of protein translocation.</text>
</comment>
<accession>A0A6L9Y5G3</accession>
<evidence type="ECO:0000256" key="4">
    <source>
        <dbReference type="ARBA" id="ARBA00022448"/>
    </source>
</evidence>
<keyword evidence="10 11" id="KW-0472">Membrane</keyword>
<evidence type="ECO:0000256" key="1">
    <source>
        <dbReference type="ARBA" id="ARBA00004651"/>
    </source>
</evidence>
<evidence type="ECO:0000313" key="13">
    <source>
        <dbReference type="EMBL" id="NEN75629.1"/>
    </source>
</evidence>
<feature type="compositionally biased region" description="Low complexity" evidence="12">
    <location>
        <begin position="154"/>
        <end position="171"/>
    </location>
</feature>
<protein>
    <recommendedName>
        <fullName evidence="3 11">Protein-export membrane protein SecG</fullName>
    </recommendedName>
</protein>
<keyword evidence="8 11" id="KW-1133">Transmembrane helix</keyword>
<gene>
    <name evidence="13" type="primary">secG</name>
    <name evidence="13" type="ORF">F9B74_04705</name>
</gene>
<dbReference type="PANTHER" id="PTHR34182">
    <property type="entry name" value="PROTEIN-EXPORT MEMBRANE PROTEIN SECG"/>
    <property type="match status" value="1"/>
</dbReference>
<evidence type="ECO:0000256" key="2">
    <source>
        <dbReference type="ARBA" id="ARBA00008445"/>
    </source>
</evidence>
<keyword evidence="4 11" id="KW-0813">Transport</keyword>
<sequence length="171" mass="17044">MSVYLFPALVAIQVISALSIIGLVLLQQGKGADMGSSFGSGSAGSLFGSAGSANFFSRLTKWAAVVFFASTLGLAVVSSQSSRYEPTDAGSVMENFTAIPTTDSAVPVAPVPSATPSVPAAATPSVAPTQPSSAEVPSAPALIPAETPAVEVAPTTEDTPATETNTTPEGQ</sequence>
<evidence type="ECO:0000256" key="12">
    <source>
        <dbReference type="SAM" id="MobiDB-lite"/>
    </source>
</evidence>